<dbReference type="InterPro" id="IPR024409">
    <property type="entry name" value="DUF3833"/>
</dbReference>
<name>A0A1H7XW28_9RHOB</name>
<dbReference type="AlphaFoldDB" id="A0A1H7XW28"/>
<sequence length="205" mass="23362">MITPGAFFMRVVVLILSLMILSACAGRPDLADEKLSQRDFELEEFFDGHVVGYGQFQDRFGTVRRRFEVQVAGDWDGEVLTLTEDFVYEDASTERRVWTLTKTGAETWEGSAPGVIGQASGEERGDAFNWQYTIDLPVPDGTLRVSFDDWMWQVSEDRVLNRAYMDKYGVEVGEVIIWFEKRGEGRSGAARRCLRHLDSAHWSCT</sequence>
<reference evidence="1 2" key="1">
    <citation type="submission" date="2016-10" db="EMBL/GenBank/DDBJ databases">
        <authorList>
            <person name="de Groot N.N."/>
        </authorList>
    </citation>
    <scope>NUCLEOTIDE SEQUENCE [LARGE SCALE GENOMIC DNA]</scope>
    <source>
        <strain evidence="1 2">DSM 11457</strain>
    </source>
</reference>
<evidence type="ECO:0008006" key="3">
    <source>
        <dbReference type="Google" id="ProtNLM"/>
    </source>
</evidence>
<evidence type="ECO:0000313" key="2">
    <source>
        <dbReference type="Proteomes" id="UP000182160"/>
    </source>
</evidence>
<accession>A0A1H7XW28</accession>
<gene>
    <name evidence="1" type="ORF">SAMN04488077_104135</name>
</gene>
<dbReference type="Proteomes" id="UP000182160">
    <property type="component" value="Unassembled WGS sequence"/>
</dbReference>
<dbReference type="EMBL" id="FOBO01000004">
    <property type="protein sequence ID" value="SEM37843.1"/>
    <property type="molecule type" value="Genomic_DNA"/>
</dbReference>
<organism evidence="1 2">
    <name type="scientific">Roseovarius tolerans</name>
    <dbReference type="NCBI Taxonomy" id="74031"/>
    <lineage>
        <taxon>Bacteria</taxon>
        <taxon>Pseudomonadati</taxon>
        <taxon>Pseudomonadota</taxon>
        <taxon>Alphaproteobacteria</taxon>
        <taxon>Rhodobacterales</taxon>
        <taxon>Roseobacteraceae</taxon>
        <taxon>Roseovarius</taxon>
    </lineage>
</organism>
<protein>
    <recommendedName>
        <fullName evidence="3">Lipoprotein</fullName>
    </recommendedName>
</protein>
<dbReference type="Pfam" id="PF12915">
    <property type="entry name" value="DUF3833"/>
    <property type="match status" value="1"/>
</dbReference>
<proteinExistence type="predicted"/>
<evidence type="ECO:0000313" key="1">
    <source>
        <dbReference type="EMBL" id="SEM37843.1"/>
    </source>
</evidence>